<comment type="caution">
    <text evidence="1">The sequence shown here is derived from an EMBL/GenBank/DDBJ whole genome shotgun (WGS) entry which is preliminary data.</text>
</comment>
<gene>
    <name evidence="1" type="ORF">TRICI_001840</name>
</gene>
<sequence length="462" mass="52439">MTADQEIVENEWTAGVHEGKKVMTRPLQATEQIFASGEENWPVKFTISLNLRDSEFDQSLFTQRLRLAWLWLALEFPQTTTTTSDGKFVTHLLSGSEQQEEWLQKTFNVVEGTNAEKYDLLSEIPNYAVLYYFPTSSQVAVVSPHVSIEATGALKMFNLLMDRAVNHDSIEKNYQPRADHLPASLEQALDLHNTKEEHQKLAWDALAECEKTQPSLADESQPAPEKEIKEKGYRGHQILTFTPEETSRIIEKSKQSGISVTSFMFAALLEFLTELETNKDSAYYTSFDIYNMRTVLPDALANSPFAFYGAFWPTVIETPKGDVKTILKNVDSHLKKAASHLRNDGHPSVDEASKALKPMALTCQQIFQFLAQDPESLRPSPNISSFGVCENYLNRSYGSVQVTDFNVSTRSLSPQCPGFAYTFRNRLNFGSTYSRRFHSDAQMAERNQRIRNKMLEILDLDL</sequence>
<evidence type="ECO:0000313" key="1">
    <source>
        <dbReference type="EMBL" id="KAA8916025.1"/>
    </source>
</evidence>
<dbReference type="Gene3D" id="3.30.559.10">
    <property type="entry name" value="Chloramphenicol acetyltransferase-like domain"/>
    <property type="match status" value="1"/>
</dbReference>
<dbReference type="PANTHER" id="PTHR42034">
    <property type="entry name" value="CHROMOSOME 7, WHOLE GENOME SHOTGUN SEQUENCE-RELATED"/>
    <property type="match status" value="1"/>
</dbReference>
<organism evidence="1 2">
    <name type="scientific">Trichomonascus ciferrii</name>
    <dbReference type="NCBI Taxonomy" id="44093"/>
    <lineage>
        <taxon>Eukaryota</taxon>
        <taxon>Fungi</taxon>
        <taxon>Dikarya</taxon>
        <taxon>Ascomycota</taxon>
        <taxon>Saccharomycotina</taxon>
        <taxon>Dipodascomycetes</taxon>
        <taxon>Dipodascales</taxon>
        <taxon>Trichomonascaceae</taxon>
        <taxon>Trichomonascus</taxon>
        <taxon>Trichomonascus ciferrii complex</taxon>
    </lineage>
</organism>
<protein>
    <recommendedName>
        <fullName evidence="3">Condensation domain-containing protein</fullName>
    </recommendedName>
</protein>
<reference evidence="1" key="1">
    <citation type="journal article" date="2019" name="G3 (Bethesda)">
        <title>Genome Assemblies of Two Rare Opportunistic Yeast Pathogens: Diutina rugosa (syn. Candida rugosa) and Trichomonascus ciferrii (syn. Candida ciferrii).</title>
        <authorList>
            <person name="Mixao V."/>
            <person name="Saus E."/>
            <person name="Hansen A.P."/>
            <person name="Lass-Florl C."/>
            <person name="Gabaldon T."/>
        </authorList>
    </citation>
    <scope>NUCLEOTIDE SEQUENCE</scope>
    <source>
        <strain evidence="1">CBS 4856</strain>
    </source>
</reference>
<dbReference type="Proteomes" id="UP000761534">
    <property type="component" value="Unassembled WGS sequence"/>
</dbReference>
<dbReference type="PANTHER" id="PTHR42034:SF1">
    <property type="entry name" value="CONDENSATION DOMAIN-CONTAINING PROTEIN"/>
    <property type="match status" value="1"/>
</dbReference>
<dbReference type="Gene3D" id="3.30.559.30">
    <property type="entry name" value="Nonribosomal peptide synthetase, condensation domain"/>
    <property type="match status" value="1"/>
</dbReference>
<keyword evidence="2" id="KW-1185">Reference proteome</keyword>
<evidence type="ECO:0000313" key="2">
    <source>
        <dbReference type="Proteomes" id="UP000761534"/>
    </source>
</evidence>
<dbReference type="AlphaFoldDB" id="A0A642VC75"/>
<name>A0A642VC75_9ASCO</name>
<evidence type="ECO:0008006" key="3">
    <source>
        <dbReference type="Google" id="ProtNLM"/>
    </source>
</evidence>
<proteinExistence type="predicted"/>
<dbReference type="OrthoDB" id="2548233at2759"/>
<accession>A0A642VC75</accession>
<dbReference type="InterPro" id="IPR023213">
    <property type="entry name" value="CAT-like_dom_sf"/>
</dbReference>
<dbReference type="EMBL" id="SWFS01000128">
    <property type="protein sequence ID" value="KAA8916025.1"/>
    <property type="molecule type" value="Genomic_DNA"/>
</dbReference>
<dbReference type="VEuPathDB" id="FungiDB:TRICI_001840"/>